<dbReference type="GO" id="GO:0004305">
    <property type="term" value="F:ethanolamine kinase activity"/>
    <property type="evidence" value="ECO:0007669"/>
    <property type="project" value="TreeGrafter"/>
</dbReference>
<evidence type="ECO:0000313" key="4">
    <source>
        <dbReference type="EMBL" id="VDK49127.1"/>
    </source>
</evidence>
<evidence type="ECO:0000256" key="2">
    <source>
        <dbReference type="ARBA" id="ARBA00023264"/>
    </source>
</evidence>
<dbReference type="GO" id="GO:0004103">
    <property type="term" value="F:choline kinase activity"/>
    <property type="evidence" value="ECO:0007669"/>
    <property type="project" value="TreeGrafter"/>
</dbReference>
<evidence type="ECO:0000256" key="1">
    <source>
        <dbReference type="ARBA" id="ARBA00023209"/>
    </source>
</evidence>
<accession>A0A183D8S5</accession>
<dbReference type="PANTHER" id="PTHR22603:SF93">
    <property type="entry name" value="RE24176P"/>
    <property type="match status" value="1"/>
</dbReference>
<reference evidence="6" key="1">
    <citation type="submission" date="2016-06" db="UniProtKB">
        <authorList>
            <consortium name="WormBaseParasite"/>
        </authorList>
    </citation>
    <scope>IDENTIFICATION</scope>
</reference>
<gene>
    <name evidence="4" type="ORF">GPUH_LOCUS5115</name>
</gene>
<keyword evidence="1" id="KW-0444">Lipid biosynthesis</keyword>
<evidence type="ECO:0000256" key="3">
    <source>
        <dbReference type="ARBA" id="ARBA00038211"/>
    </source>
</evidence>
<keyword evidence="2" id="KW-1208">Phospholipid metabolism</keyword>
<dbReference type="Proteomes" id="UP000271098">
    <property type="component" value="Unassembled WGS sequence"/>
</dbReference>
<name>A0A183D8S5_9BILA</name>
<dbReference type="AlphaFoldDB" id="A0A183D8S5"/>
<dbReference type="WBParaSite" id="GPUH_0000512301-mRNA-1">
    <property type="protein sequence ID" value="GPUH_0000512301-mRNA-1"/>
    <property type="gene ID" value="GPUH_0000512301"/>
</dbReference>
<comment type="similarity">
    <text evidence="3">Belongs to the choline/ethanolamine kinase family.</text>
</comment>
<organism evidence="6">
    <name type="scientific">Gongylonema pulchrum</name>
    <dbReference type="NCBI Taxonomy" id="637853"/>
    <lineage>
        <taxon>Eukaryota</taxon>
        <taxon>Metazoa</taxon>
        <taxon>Ecdysozoa</taxon>
        <taxon>Nematoda</taxon>
        <taxon>Chromadorea</taxon>
        <taxon>Rhabditida</taxon>
        <taxon>Spirurina</taxon>
        <taxon>Spiruromorpha</taxon>
        <taxon>Spiruroidea</taxon>
        <taxon>Gongylonematidae</taxon>
        <taxon>Gongylonema</taxon>
    </lineage>
</organism>
<reference evidence="4 5" key="2">
    <citation type="submission" date="2018-11" db="EMBL/GenBank/DDBJ databases">
        <authorList>
            <consortium name="Pathogen Informatics"/>
        </authorList>
    </citation>
    <scope>NUCLEOTIDE SEQUENCE [LARGE SCALE GENOMIC DNA]</scope>
</reference>
<keyword evidence="1" id="KW-0443">Lipid metabolism</keyword>
<proteinExistence type="inferred from homology"/>
<dbReference type="OrthoDB" id="3649325at2759"/>
<dbReference type="PANTHER" id="PTHR22603">
    <property type="entry name" value="CHOLINE/ETHANOALAMINE KINASE"/>
    <property type="match status" value="1"/>
</dbReference>
<sequence>MSNSTGGSGYPGGSCFPSDYDIEINNLIVEARRFVAVSHLFWCIWSFLLAEESPIEFDYLSYGLDRLALYYESKSLLLEYLH</sequence>
<dbReference type="Pfam" id="PF01633">
    <property type="entry name" value="Choline_kinase"/>
    <property type="match status" value="1"/>
</dbReference>
<evidence type="ECO:0000313" key="5">
    <source>
        <dbReference type="Proteomes" id="UP000271098"/>
    </source>
</evidence>
<keyword evidence="1" id="KW-0594">Phospholipid biosynthesis</keyword>
<dbReference type="EMBL" id="UYRT01010403">
    <property type="protein sequence ID" value="VDK49127.1"/>
    <property type="molecule type" value="Genomic_DNA"/>
</dbReference>
<evidence type="ECO:0000313" key="6">
    <source>
        <dbReference type="WBParaSite" id="GPUH_0000512301-mRNA-1"/>
    </source>
</evidence>
<protein>
    <submittedName>
        <fullName evidence="6">Casein kinase II subunit beta</fullName>
    </submittedName>
</protein>
<dbReference type="Gene3D" id="3.90.1200.10">
    <property type="match status" value="1"/>
</dbReference>
<dbReference type="GO" id="GO:0005737">
    <property type="term" value="C:cytoplasm"/>
    <property type="evidence" value="ECO:0007669"/>
    <property type="project" value="TreeGrafter"/>
</dbReference>
<dbReference type="InterPro" id="IPR011009">
    <property type="entry name" value="Kinase-like_dom_sf"/>
</dbReference>
<dbReference type="SUPFAM" id="SSF56112">
    <property type="entry name" value="Protein kinase-like (PK-like)"/>
    <property type="match status" value="1"/>
</dbReference>
<keyword evidence="5" id="KW-1185">Reference proteome</keyword>
<dbReference type="GO" id="GO:0006646">
    <property type="term" value="P:phosphatidylethanolamine biosynthetic process"/>
    <property type="evidence" value="ECO:0007669"/>
    <property type="project" value="TreeGrafter"/>
</dbReference>